<reference evidence="3 4" key="1">
    <citation type="submission" date="2018-05" db="EMBL/GenBank/DDBJ databases">
        <title>Genome sequencing and assembly of the regulated plant pathogen Lachnellula willkommii and related sister species for the development of diagnostic species identification markers.</title>
        <authorList>
            <person name="Giroux E."/>
            <person name="Bilodeau G."/>
        </authorList>
    </citation>
    <scope>NUCLEOTIDE SEQUENCE [LARGE SCALE GENOMIC DNA]</scope>
    <source>
        <strain evidence="3 4">CBS 160.35</strain>
    </source>
</reference>
<dbReference type="SUPFAM" id="SSF53474">
    <property type="entry name" value="alpha/beta-Hydrolases"/>
    <property type="match status" value="1"/>
</dbReference>
<proteinExistence type="predicted"/>
<name>A0A8H8S3B9_9HELO</name>
<organism evidence="3 4">
    <name type="scientific">Lachnellula occidentalis</name>
    <dbReference type="NCBI Taxonomy" id="215460"/>
    <lineage>
        <taxon>Eukaryota</taxon>
        <taxon>Fungi</taxon>
        <taxon>Dikarya</taxon>
        <taxon>Ascomycota</taxon>
        <taxon>Pezizomycotina</taxon>
        <taxon>Leotiomycetes</taxon>
        <taxon>Helotiales</taxon>
        <taxon>Lachnaceae</taxon>
        <taxon>Lachnellula</taxon>
    </lineage>
</organism>
<dbReference type="PANTHER" id="PTHR48081:SF8">
    <property type="entry name" value="ALPHA_BETA HYDROLASE FOLD-3 DOMAIN-CONTAINING PROTEIN-RELATED"/>
    <property type="match status" value="1"/>
</dbReference>
<dbReference type="Gene3D" id="3.40.50.1820">
    <property type="entry name" value="alpha/beta hydrolase"/>
    <property type="match status" value="1"/>
</dbReference>
<dbReference type="PANTHER" id="PTHR48081">
    <property type="entry name" value="AB HYDROLASE SUPERFAMILY PROTEIN C4A8.06C"/>
    <property type="match status" value="1"/>
</dbReference>
<evidence type="ECO:0000313" key="4">
    <source>
        <dbReference type="Proteomes" id="UP000443090"/>
    </source>
</evidence>
<feature type="domain" description="Alpha/beta hydrolase fold-3" evidence="2">
    <location>
        <begin position="105"/>
        <end position="311"/>
    </location>
</feature>
<dbReference type="Proteomes" id="UP000443090">
    <property type="component" value="Unassembled WGS sequence"/>
</dbReference>
<protein>
    <submittedName>
        <fullName evidence="3">Carboxylesterase</fullName>
    </submittedName>
</protein>
<comment type="caution">
    <text evidence="3">The sequence shown here is derived from an EMBL/GenBank/DDBJ whole genome shotgun (WGS) entry which is preliminary data.</text>
</comment>
<dbReference type="InterPro" id="IPR050300">
    <property type="entry name" value="GDXG_lipolytic_enzyme"/>
</dbReference>
<dbReference type="InterPro" id="IPR013094">
    <property type="entry name" value="AB_hydrolase_3"/>
</dbReference>
<keyword evidence="1" id="KW-0378">Hydrolase</keyword>
<dbReference type="InterPro" id="IPR029058">
    <property type="entry name" value="AB_hydrolase_fold"/>
</dbReference>
<keyword evidence="4" id="KW-1185">Reference proteome</keyword>
<dbReference type="OrthoDB" id="408631at2759"/>
<dbReference type="Pfam" id="PF07859">
    <property type="entry name" value="Abhydrolase_3"/>
    <property type="match status" value="1"/>
</dbReference>
<dbReference type="AlphaFoldDB" id="A0A8H8S3B9"/>
<dbReference type="EMBL" id="QGMI01000104">
    <property type="protein sequence ID" value="TVY47222.1"/>
    <property type="molecule type" value="Genomic_DNA"/>
</dbReference>
<dbReference type="GO" id="GO:0016787">
    <property type="term" value="F:hydrolase activity"/>
    <property type="evidence" value="ECO:0007669"/>
    <property type="project" value="UniProtKB-KW"/>
</dbReference>
<evidence type="ECO:0000256" key="1">
    <source>
        <dbReference type="ARBA" id="ARBA00022801"/>
    </source>
</evidence>
<accession>A0A8H8S3B9</accession>
<gene>
    <name evidence="3" type="primary">nlhH_1</name>
    <name evidence="3" type="ORF">LOCC1_G002408</name>
</gene>
<evidence type="ECO:0000259" key="2">
    <source>
        <dbReference type="Pfam" id="PF07859"/>
    </source>
</evidence>
<sequence length="337" mass="37673">MIPTLTLKEPPPLDPAWLVHERTANLLAAKPNITDPIERQRIYSEICKARNTSLLSHQDEALNDGIFIQDSFIKAPDENHAIPIRCYSHLDSPHDLESKAAHNTIIYYHGGGLTVGDLDSEDLSCRRISKSLQCTVYSIAYRLMPQHSADDALADALTAFHHISHPRRPKNKKVVLVGSSSGGQLAAQVSQLARKSNDDKSGQSRIDGVLLRCPVTCDAANLPARFRDAHVSMDGAWYTSLLSAPALTVENRTGEKLPLEEEDLRGLPRHWVQVCTNDVYYSDGVCYVEALRERGVDVRVDMVVGWPHTFWLKAPRLERAVEAEREMVEGLRWLLEG</sequence>
<evidence type="ECO:0000313" key="3">
    <source>
        <dbReference type="EMBL" id="TVY47222.1"/>
    </source>
</evidence>